<gene>
    <name evidence="3" type="ORF">HC757_00590</name>
</gene>
<dbReference type="Pfam" id="PF03992">
    <property type="entry name" value="ABM"/>
    <property type="match status" value="1"/>
</dbReference>
<evidence type="ECO:0000256" key="1">
    <source>
        <dbReference type="SAM" id="SignalP"/>
    </source>
</evidence>
<sequence length="129" mass="14232">MKTIGKMILGLLLFTSHHVYAVDKMETSNSIRFGMQAVFTAQPGKGEELAQILLQASQVVSHLEGCMIYLVQVASADQDKILITEVWENQEDQQTSLANTEVRELINRARPLIVAMEHTPAKPLGGKGL</sequence>
<dbReference type="AlphaFoldDB" id="A0A972JJV4"/>
<dbReference type="PROSITE" id="PS51725">
    <property type="entry name" value="ABM"/>
    <property type="match status" value="1"/>
</dbReference>
<keyword evidence="3" id="KW-0560">Oxidoreductase</keyword>
<dbReference type="Gene3D" id="3.30.70.100">
    <property type="match status" value="1"/>
</dbReference>
<dbReference type="SUPFAM" id="SSF54909">
    <property type="entry name" value="Dimeric alpha+beta barrel"/>
    <property type="match status" value="1"/>
</dbReference>
<protein>
    <submittedName>
        <fullName evidence="3">Antibiotic biosynthesis monooxygenase</fullName>
    </submittedName>
</protein>
<feature type="domain" description="ABM" evidence="2">
    <location>
        <begin position="33"/>
        <end position="122"/>
    </location>
</feature>
<organism evidence="3 4">
    <name type="scientific">Shewanella salipaludis</name>
    <dbReference type="NCBI Taxonomy" id="2723052"/>
    <lineage>
        <taxon>Bacteria</taxon>
        <taxon>Pseudomonadati</taxon>
        <taxon>Pseudomonadota</taxon>
        <taxon>Gammaproteobacteria</taxon>
        <taxon>Alteromonadales</taxon>
        <taxon>Shewanellaceae</taxon>
        <taxon>Shewanella</taxon>
    </lineage>
</organism>
<keyword evidence="3" id="KW-0503">Monooxygenase</keyword>
<feature type="signal peptide" evidence="1">
    <location>
        <begin position="1"/>
        <end position="21"/>
    </location>
</feature>
<evidence type="ECO:0000313" key="4">
    <source>
        <dbReference type="Proteomes" id="UP000737113"/>
    </source>
</evidence>
<comment type="caution">
    <text evidence="3">The sequence shown here is derived from an EMBL/GenBank/DDBJ whole genome shotgun (WGS) entry which is preliminary data.</text>
</comment>
<dbReference type="InterPro" id="IPR007138">
    <property type="entry name" value="ABM_dom"/>
</dbReference>
<keyword evidence="4" id="KW-1185">Reference proteome</keyword>
<evidence type="ECO:0000313" key="3">
    <source>
        <dbReference type="EMBL" id="NMH63682.1"/>
    </source>
</evidence>
<reference evidence="3" key="1">
    <citation type="submission" date="2020-04" db="EMBL/GenBank/DDBJ databases">
        <title>Description of Shewanella salipaludis sp. nov., isolated from a salt marsh.</title>
        <authorList>
            <person name="Park S."/>
            <person name="Yoon J.-H."/>
        </authorList>
    </citation>
    <scope>NUCLEOTIDE SEQUENCE</scope>
    <source>
        <strain evidence="3">SHSM-M6</strain>
    </source>
</reference>
<dbReference type="GO" id="GO:0004497">
    <property type="term" value="F:monooxygenase activity"/>
    <property type="evidence" value="ECO:0007669"/>
    <property type="project" value="UniProtKB-KW"/>
</dbReference>
<dbReference type="RefSeq" id="WP_169562323.1">
    <property type="nucleotide sequence ID" value="NZ_JAAXYH010000001.1"/>
</dbReference>
<proteinExistence type="predicted"/>
<dbReference type="InterPro" id="IPR011008">
    <property type="entry name" value="Dimeric_a/b-barrel"/>
</dbReference>
<evidence type="ECO:0000259" key="2">
    <source>
        <dbReference type="PROSITE" id="PS51725"/>
    </source>
</evidence>
<keyword evidence="1" id="KW-0732">Signal</keyword>
<dbReference type="Proteomes" id="UP000737113">
    <property type="component" value="Unassembled WGS sequence"/>
</dbReference>
<feature type="chain" id="PRO_5037408831" evidence="1">
    <location>
        <begin position="22"/>
        <end position="129"/>
    </location>
</feature>
<accession>A0A972JJV4</accession>
<dbReference type="EMBL" id="JAAXYH010000001">
    <property type="protein sequence ID" value="NMH63682.1"/>
    <property type="molecule type" value="Genomic_DNA"/>
</dbReference>
<name>A0A972JJV4_9GAMM</name>